<dbReference type="Pfam" id="PF00293">
    <property type="entry name" value="NUDIX"/>
    <property type="match status" value="1"/>
</dbReference>
<evidence type="ECO:0000256" key="1">
    <source>
        <dbReference type="ARBA" id="ARBA00022801"/>
    </source>
</evidence>
<dbReference type="EMBL" id="JANCYW010000019">
    <property type="protein sequence ID" value="KAK4538654.1"/>
    <property type="molecule type" value="Genomic_DNA"/>
</dbReference>
<feature type="domain" description="Nudix hydrolase" evidence="2">
    <location>
        <begin position="16"/>
        <end position="166"/>
    </location>
</feature>
<dbReference type="GO" id="GO:0016787">
    <property type="term" value="F:hydrolase activity"/>
    <property type="evidence" value="ECO:0007669"/>
    <property type="project" value="UniProtKB-KW"/>
</dbReference>
<protein>
    <recommendedName>
        <fullName evidence="2">Nudix hydrolase domain-containing protein</fullName>
    </recommendedName>
</protein>
<name>A0AAV9J2U4_CYACA</name>
<dbReference type="InterPro" id="IPR000086">
    <property type="entry name" value="NUDIX_hydrolase_dom"/>
</dbReference>
<dbReference type="InterPro" id="IPR020084">
    <property type="entry name" value="NUDIX_hydrolase_CS"/>
</dbReference>
<keyword evidence="4" id="KW-1185">Reference proteome</keyword>
<sequence>MTVYRHIVVGVSAVVWRVPPVIWPLAADRSLTACLTRLQTHLRHSHQPPECLVVRRAREPARGQWALPGGHLQAQESVLQAVARELVEEVHLQSPDYVLGPVRCVTDLFRPESATHYVLLTATACARGDAVLQPGDDADAVQWMCLEAMQRDDAQLVPGCYAAARDIWTRVEQGDGG</sequence>
<dbReference type="PROSITE" id="PS00893">
    <property type="entry name" value="NUDIX_BOX"/>
    <property type="match status" value="1"/>
</dbReference>
<gene>
    <name evidence="3" type="ORF">CDCA_CDCA19G4679</name>
</gene>
<dbReference type="Gene3D" id="3.90.79.10">
    <property type="entry name" value="Nucleoside Triphosphate Pyrophosphohydrolase"/>
    <property type="match status" value="1"/>
</dbReference>
<comment type="caution">
    <text evidence="3">The sequence shown here is derived from an EMBL/GenBank/DDBJ whole genome shotgun (WGS) entry which is preliminary data.</text>
</comment>
<dbReference type="AlphaFoldDB" id="A0AAV9J2U4"/>
<reference evidence="3 4" key="1">
    <citation type="submission" date="2022-07" db="EMBL/GenBank/DDBJ databases">
        <title>Genome-wide signatures of adaptation to extreme environments.</title>
        <authorList>
            <person name="Cho C.H."/>
            <person name="Yoon H.S."/>
        </authorList>
    </citation>
    <scope>NUCLEOTIDE SEQUENCE [LARGE SCALE GENOMIC DNA]</scope>
    <source>
        <strain evidence="3 4">DBV 063 E5</strain>
    </source>
</reference>
<proteinExistence type="predicted"/>
<keyword evidence="1" id="KW-0378">Hydrolase</keyword>
<dbReference type="SUPFAM" id="SSF55811">
    <property type="entry name" value="Nudix"/>
    <property type="match status" value="1"/>
</dbReference>
<dbReference type="PROSITE" id="PS51462">
    <property type="entry name" value="NUDIX"/>
    <property type="match status" value="1"/>
</dbReference>
<dbReference type="PANTHER" id="PTHR43736">
    <property type="entry name" value="ADP-RIBOSE PYROPHOSPHATASE"/>
    <property type="match status" value="1"/>
</dbReference>
<accession>A0AAV9J2U4</accession>
<dbReference type="Proteomes" id="UP001301350">
    <property type="component" value="Unassembled WGS sequence"/>
</dbReference>
<evidence type="ECO:0000313" key="4">
    <source>
        <dbReference type="Proteomes" id="UP001301350"/>
    </source>
</evidence>
<evidence type="ECO:0000259" key="2">
    <source>
        <dbReference type="PROSITE" id="PS51462"/>
    </source>
</evidence>
<dbReference type="InterPro" id="IPR015797">
    <property type="entry name" value="NUDIX_hydrolase-like_dom_sf"/>
</dbReference>
<organism evidence="3 4">
    <name type="scientific">Cyanidium caldarium</name>
    <name type="common">Red alga</name>
    <dbReference type="NCBI Taxonomy" id="2771"/>
    <lineage>
        <taxon>Eukaryota</taxon>
        <taxon>Rhodophyta</taxon>
        <taxon>Bangiophyceae</taxon>
        <taxon>Cyanidiales</taxon>
        <taxon>Cyanidiaceae</taxon>
        <taxon>Cyanidium</taxon>
    </lineage>
</organism>
<evidence type="ECO:0000313" key="3">
    <source>
        <dbReference type="EMBL" id="KAK4538654.1"/>
    </source>
</evidence>
<dbReference type="PANTHER" id="PTHR43736:SF1">
    <property type="entry name" value="DIHYDRONEOPTERIN TRIPHOSPHATE DIPHOSPHATASE"/>
    <property type="match status" value="1"/>
</dbReference>